<dbReference type="EMBL" id="BOMV01000077">
    <property type="protein sequence ID" value="GIE99855.1"/>
    <property type="molecule type" value="Genomic_DNA"/>
</dbReference>
<dbReference type="AlphaFoldDB" id="A0A919K338"/>
<accession>A0A919K338</accession>
<keyword evidence="3" id="KW-1185">Reference proteome</keyword>
<dbReference type="Proteomes" id="UP000636960">
    <property type="component" value="Unassembled WGS sequence"/>
</dbReference>
<keyword evidence="1" id="KW-0812">Transmembrane</keyword>
<name>A0A919K338_9ACTN</name>
<gene>
    <name evidence="2" type="ORF">Ari01nite_73200</name>
</gene>
<evidence type="ECO:0000313" key="2">
    <source>
        <dbReference type="EMBL" id="GIE99855.1"/>
    </source>
</evidence>
<proteinExistence type="predicted"/>
<organism evidence="2 3">
    <name type="scientific">Paractinoplanes rishiriensis</name>
    <dbReference type="NCBI Taxonomy" id="1050105"/>
    <lineage>
        <taxon>Bacteria</taxon>
        <taxon>Bacillati</taxon>
        <taxon>Actinomycetota</taxon>
        <taxon>Actinomycetes</taxon>
        <taxon>Micromonosporales</taxon>
        <taxon>Micromonosporaceae</taxon>
        <taxon>Paractinoplanes</taxon>
    </lineage>
</organism>
<evidence type="ECO:0000313" key="3">
    <source>
        <dbReference type="Proteomes" id="UP000636960"/>
    </source>
</evidence>
<sequence length="310" mass="33726">MLVEPLAWVIVLALTAVAVVAGVREERRARRQRRSVVAGREVRYGRGTGYRPRSALWTGLLLAWFGTNVAVLLLFLPVGWRPAAITAIAAILLAALYFLLDYARTDVVEGRVLERKILYSGEDNSTTNYWIAVDDGRPGRISGTPVSRDDYARVAAGAQVRLHLTPRGRQLKRLEILELPAPAHAIPTDLWITPAQAATALASPVEFVPVPPDVPNTRRYLYVPPGTPVTNGTTLPPALHVTEAYDPEAAEQVAHRAGRSAWRHGDRGVVQAGATYLLSWGRGALVLRGHVDVNDGGGIGRLAYGLRPPR</sequence>
<keyword evidence="1" id="KW-1133">Transmembrane helix</keyword>
<reference evidence="2" key="1">
    <citation type="submission" date="2021-01" db="EMBL/GenBank/DDBJ databases">
        <title>Whole genome shotgun sequence of Actinoplanes rishiriensis NBRC 108556.</title>
        <authorList>
            <person name="Komaki H."/>
            <person name="Tamura T."/>
        </authorList>
    </citation>
    <scope>NUCLEOTIDE SEQUENCE</scope>
    <source>
        <strain evidence="2">NBRC 108556</strain>
    </source>
</reference>
<protein>
    <submittedName>
        <fullName evidence="2">Uncharacterized protein</fullName>
    </submittedName>
</protein>
<feature type="transmembrane region" description="Helical" evidence="1">
    <location>
        <begin position="6"/>
        <end position="24"/>
    </location>
</feature>
<comment type="caution">
    <text evidence="2">The sequence shown here is derived from an EMBL/GenBank/DDBJ whole genome shotgun (WGS) entry which is preliminary data.</text>
</comment>
<feature type="transmembrane region" description="Helical" evidence="1">
    <location>
        <begin position="55"/>
        <end position="76"/>
    </location>
</feature>
<keyword evidence="1" id="KW-0472">Membrane</keyword>
<feature type="transmembrane region" description="Helical" evidence="1">
    <location>
        <begin position="82"/>
        <end position="100"/>
    </location>
</feature>
<evidence type="ECO:0000256" key="1">
    <source>
        <dbReference type="SAM" id="Phobius"/>
    </source>
</evidence>